<dbReference type="GeneID" id="104610471"/>
<dbReference type="SMART" id="SM01036">
    <property type="entry name" value="BP28CT"/>
    <property type="match status" value="1"/>
</dbReference>
<evidence type="ECO:0000313" key="8">
    <source>
        <dbReference type="Proteomes" id="UP000189703"/>
    </source>
</evidence>
<organism evidence="8 9">
    <name type="scientific">Nelumbo nucifera</name>
    <name type="common">Sacred lotus</name>
    <dbReference type="NCBI Taxonomy" id="4432"/>
    <lineage>
        <taxon>Eukaryota</taxon>
        <taxon>Viridiplantae</taxon>
        <taxon>Streptophyta</taxon>
        <taxon>Embryophyta</taxon>
        <taxon>Tracheophyta</taxon>
        <taxon>Spermatophyta</taxon>
        <taxon>Magnoliopsida</taxon>
        <taxon>Proteales</taxon>
        <taxon>Nelumbonaceae</taxon>
        <taxon>Nelumbo</taxon>
    </lineage>
</organism>
<dbReference type="OrthoDB" id="31183at2759"/>
<dbReference type="InterPro" id="IPR056473">
    <property type="entry name" value="HEAT_Utp10/HEAT1"/>
</dbReference>
<keyword evidence="5" id="KW-0539">Nucleus</keyword>
<accession>A0A1U8B3K0</accession>
<dbReference type="Pfam" id="PF24477">
    <property type="entry name" value="ARM_At3g06530"/>
    <property type="match status" value="1"/>
</dbReference>
<dbReference type="Pfam" id="PF23243">
    <property type="entry name" value="HEAT_HEATR1"/>
    <property type="match status" value="1"/>
</dbReference>
<dbReference type="GO" id="GO:0030686">
    <property type="term" value="C:90S preribosome"/>
    <property type="evidence" value="ECO:0000318"/>
    <property type="project" value="GO_Central"/>
</dbReference>
<dbReference type="Pfam" id="PF08146">
    <property type="entry name" value="BP28CT"/>
    <property type="match status" value="1"/>
</dbReference>
<name>A0A1U8B3K0_NELNU</name>
<dbReference type="Proteomes" id="UP000189703">
    <property type="component" value="Unplaced"/>
</dbReference>
<proteinExistence type="inferred from homology"/>
<evidence type="ECO:0000313" key="9">
    <source>
        <dbReference type="RefSeq" id="XP_010275397.1"/>
    </source>
</evidence>
<dbReference type="OMA" id="NDVMWKQ"/>
<dbReference type="STRING" id="4432.A0A1U8B3K0"/>
<reference evidence="9" key="1">
    <citation type="submission" date="2025-08" db="UniProtKB">
        <authorList>
            <consortium name="RefSeq"/>
        </authorList>
    </citation>
    <scope>IDENTIFICATION</scope>
</reference>
<dbReference type="Gene3D" id="1.25.10.10">
    <property type="entry name" value="Leucine-rich Repeat Variant"/>
    <property type="match status" value="2"/>
</dbReference>
<gene>
    <name evidence="9" type="primary">LOC104610471</name>
</gene>
<keyword evidence="6" id="KW-0687">Ribonucleoprotein</keyword>
<evidence type="ECO:0000256" key="2">
    <source>
        <dbReference type="ARBA" id="ARBA00010559"/>
    </source>
</evidence>
<evidence type="ECO:0000256" key="7">
    <source>
        <dbReference type="SAM" id="MobiDB-lite"/>
    </source>
</evidence>
<protein>
    <submittedName>
        <fullName evidence="9">Uncharacterized protein At3g06530 isoform X1</fullName>
    </submittedName>
</protein>
<feature type="compositionally biased region" description="Basic and acidic residues" evidence="7">
    <location>
        <begin position="1993"/>
        <end position="2003"/>
    </location>
</feature>
<evidence type="ECO:0000256" key="1">
    <source>
        <dbReference type="ARBA" id="ARBA00004604"/>
    </source>
</evidence>
<dbReference type="GO" id="GO:0034455">
    <property type="term" value="C:t-UTP complex"/>
    <property type="evidence" value="ECO:0000318"/>
    <property type="project" value="GO_Central"/>
</dbReference>
<evidence type="ECO:0000256" key="6">
    <source>
        <dbReference type="ARBA" id="ARBA00023274"/>
    </source>
</evidence>
<sequence length="2175" mass="245028">MATTIASQLQAIKSYIKADSEPTKRPFTRPSIIFNPKEAADTDLDTILSIALSGLEVLIDTDERFRCYKDVLFSQRSGELDREMMNAEENSRIDTSINSYLRLLSGHLQLHAALKTLEYLIRRYKAHVYNTDELVLCALPYHDTHAFVRIVQLVDLGNSKWRFLEGTKVSGAPPPRKIIVQQCIRDMGVLEVLCNYAIPSKKSRPSRPVVSFCTAVVVEVLGAIPSVDSDKVKRILPFVLSGLNPTTKGSRDLKAGALIVVGLLANRTVLAPKLVNSLIRSISEVAREDKKESANLPWLRMSLMTIISLVQMQSVQLFPKKALEILKEIRDLSGVLVELSKEFNIQKFLSIYLESLADNSCSDDLSCHALISTIETVPVKLFISNIVSKILTSCLRLSKGGDISAIGESGSWAKKILIVIQKKYPSELRGAVYKLLEDSKTHSMMEGSIFEILCLLLDGNLQGPVEISDSKIWFSLEHPKAEVRRAMLSTLGKSGLLKDKAVDPQKLITIQEAILRRLNDYDLSVVHEALSLDGLSGIADANCLLEAFRSIILRCIDILMSSPSAHTSQASDVALSCLDCAIQFFQDQLDYSREFATLLFPLLLILPKMWRLNMKALELAKRSKWPFYHNLDGTYNMISTQKKLEHSTVASINMGTIGALAEAFYKQPEEYMPWLADCCNAFDLSRTLIFFVIMQSFVIHRENTSGFLALLQVCFPVIKQEWNEIEAKGDFVLVEEQFNVEKLDKGCSAFFCQLFDCNFKALNANLLICIYWTLLKGFISTAPQGTLVDNREWLFALQDLFVFFTASQLKHVFKEHLHFLLTKCNVSPLHFLSKFFTEEGVSIALQVESLHSFAAICFHFASLEKNIRNSHLQPEEILLGFPYFFVPLSSDNQDMRVAAMDCIEGLYRLWCHADVSNGKNGGDTLLAHSKWVPLKELLGLMVQQKRLISSDPIFLPSFLTSILSSSSSLLVPDNIDERFDKPTKVFISHFILTSALKLSAYGKLMVLSLLKGMGTAIMDVEGVKLLLSELLKRRSQYHLGVDKSCLELSKIEIEILCLLLEVCAMPKAPLAQDILIDFLLKALQVGGTNSENLAIVLPCVTVLRKMSSSLYRVLEAEDQDHLFQELIFLFRNDNGDIQNAAREAILRLNISCTTVDRLLELILAQEEHLIGSSNGKRKKKHTKHQRYDLHPDHFHRGGDVVSLLVSLLDVLLLKKDIDNRHFLIGPLFKLLKKSFTDEWLLRLVGQDQEWIEASTGVSQTVSSQICYIQQTTLLILEDINASLLSNIPLQGEILNKIDIKLLVECAHTAKDGTTRNHVFSLLSSIAKVIPDKVLDHICEIFTIIGESSVTQCDNHSQRVFEDLISTIVPCWLSKTDDAVELLQIFTNVLPEIAEHRRLTIIIYLLRTLGEKSSLASLLVLLFRSLVSRTSKSCYDGSICFSAMASTEWEYTFAVQVVEQYSCIIWLPSLGILIQQIGKHNECQQQFMELLIALQFILHKLRDTELIFKIESGEDSESIQRMLGILMEQVVSYTQIFSSRSKEINIPIAIRKELKEYVDTVLREITKSVIPSAYFEGITLLLRHSDRNVRKKALGLLCETVKDHDMDKLKHKEKRNLNKNSSSSWLHLNKNDLETFDKMCLEIIHLIDDPMDDAETPVRLAAFSALEILANKFSYNNSIFSTCLKSVAEHIGSCNLAVSFSCLRTTGALINVLGPRALSVLPHIMASLLKRARDASSLSLKSKHGKDTILVGSSSFKESPLMSILVTLEAIVDKLGSFLNPYLADIIELLVLHREFASGLDLKMNQKAGVVRRLVIEKIPVRLTLSPLVRIYPEAIKHGESSLVVCFEMLAGLVGMMDRSSIGSYHVRIFEQCLLALDLRRQHPVSVKNIDFVEHSVINAMVALTMKLTETMFRPLFIQSLEWAESEVEESGCAERRNLDRIISFYRLVNKLAEQQRSLFVPYYKYLLDSCTRYLVYGSNTPSDGISKKRKKAKVQEENSSKKAGKEVLSPGQWHLRALILSSLHKCFLYDTGSLKFLDSSNFQILLKPIVAQLVVEPPSLEELPDLPCLNEVDDTLVSCLGQMAVTAGSDLLWKPLNHEVLMQTRSEKVRSRILGLRVVKYLLEHLKEEYLVFLPETIPFLGELLEDVELPVKSLAQDILKDMETLSGENLRQYL</sequence>
<dbReference type="SUPFAM" id="SSF48371">
    <property type="entry name" value="ARM repeat"/>
    <property type="match status" value="2"/>
</dbReference>
<dbReference type="InterPro" id="IPR040191">
    <property type="entry name" value="UTP10"/>
</dbReference>
<dbReference type="GO" id="GO:0030515">
    <property type="term" value="F:snoRNA binding"/>
    <property type="evidence" value="ECO:0000318"/>
    <property type="project" value="GO_Central"/>
</dbReference>
<comment type="subcellular location">
    <subcellularLocation>
        <location evidence="1">Nucleus</location>
        <location evidence="1">Nucleolus</location>
    </subcellularLocation>
</comment>
<dbReference type="RefSeq" id="XP_010275397.1">
    <property type="nucleotide sequence ID" value="XM_010277095.2"/>
</dbReference>
<dbReference type="InterPro" id="IPR011989">
    <property type="entry name" value="ARM-like"/>
</dbReference>
<dbReference type="GO" id="GO:0045943">
    <property type="term" value="P:positive regulation of transcription by RNA polymerase I"/>
    <property type="evidence" value="ECO:0000318"/>
    <property type="project" value="GO_Central"/>
</dbReference>
<dbReference type="InterPro" id="IPR056384">
    <property type="entry name" value="ARM_At3g06530"/>
</dbReference>
<dbReference type="Pfam" id="PF12397">
    <property type="entry name" value="U3snoRNP10"/>
    <property type="match status" value="1"/>
</dbReference>
<dbReference type="InterPro" id="IPR022125">
    <property type="entry name" value="U3snoRNP10_N"/>
</dbReference>
<dbReference type="GO" id="GO:0000462">
    <property type="term" value="P:maturation of SSU-rRNA from tricistronic rRNA transcript (SSU-rRNA, 5.8S rRNA, LSU-rRNA)"/>
    <property type="evidence" value="ECO:0000318"/>
    <property type="project" value="GO_Central"/>
</dbReference>
<comment type="similarity">
    <text evidence="2">Belongs to the HEATR1/UTP10 family.</text>
</comment>
<keyword evidence="8" id="KW-1185">Reference proteome</keyword>
<dbReference type="InterPro" id="IPR012954">
    <property type="entry name" value="BP28_C_dom"/>
</dbReference>
<dbReference type="InterPro" id="IPR016024">
    <property type="entry name" value="ARM-type_fold"/>
</dbReference>
<dbReference type="eggNOG" id="KOG1837">
    <property type="taxonomic scope" value="Eukaryota"/>
</dbReference>
<evidence type="ECO:0000256" key="3">
    <source>
        <dbReference type="ARBA" id="ARBA00022517"/>
    </source>
</evidence>
<evidence type="ECO:0000256" key="5">
    <source>
        <dbReference type="ARBA" id="ARBA00023242"/>
    </source>
</evidence>
<dbReference type="KEGG" id="nnu:104610471"/>
<feature type="region of interest" description="Disordered" evidence="7">
    <location>
        <begin position="1983"/>
        <end position="2003"/>
    </location>
</feature>
<dbReference type="PANTHER" id="PTHR13457:SF1">
    <property type="entry name" value="HEAT REPEAT-CONTAINING PROTEIN 1"/>
    <property type="match status" value="1"/>
</dbReference>
<dbReference type="PANTHER" id="PTHR13457">
    <property type="entry name" value="BAP28"/>
    <property type="match status" value="1"/>
</dbReference>
<dbReference type="FunCoup" id="A0A1U8B3K0">
    <property type="interactions" value="3774"/>
</dbReference>
<keyword evidence="3" id="KW-0690">Ribosome biogenesis</keyword>
<evidence type="ECO:0000256" key="4">
    <source>
        <dbReference type="ARBA" id="ARBA00022552"/>
    </source>
</evidence>
<dbReference type="GO" id="GO:0032040">
    <property type="term" value="C:small-subunit processome"/>
    <property type="evidence" value="ECO:0000318"/>
    <property type="project" value="GO_Central"/>
</dbReference>
<keyword evidence="4" id="KW-0698">rRNA processing</keyword>